<sequence length="125" mass="14400">MGKLKLSLRRRWFYLQVLPNTYFSANFAHVREPGSFQSPQLLELSGIGDEEILKKYDISVMSLPSVGCKHGILTSTRHLVIYCPTLRNISFLNSFFCLTAKVYQLRSDRQQAFIGKNLQVNDQQK</sequence>
<reference evidence="2 3" key="1">
    <citation type="journal article" date="2019" name="Nat. Ecol. Evol.">
        <title>Megaphylogeny resolves global patterns of mushroom evolution.</title>
        <authorList>
            <person name="Varga T."/>
            <person name="Krizsan K."/>
            <person name="Foldi C."/>
            <person name="Dima B."/>
            <person name="Sanchez-Garcia M."/>
            <person name="Sanchez-Ramirez S."/>
            <person name="Szollosi G.J."/>
            <person name="Szarkandi J.G."/>
            <person name="Papp V."/>
            <person name="Albert L."/>
            <person name="Andreopoulos W."/>
            <person name="Angelini C."/>
            <person name="Antonin V."/>
            <person name="Barry K.W."/>
            <person name="Bougher N.L."/>
            <person name="Buchanan P."/>
            <person name="Buyck B."/>
            <person name="Bense V."/>
            <person name="Catcheside P."/>
            <person name="Chovatia M."/>
            <person name="Cooper J."/>
            <person name="Damon W."/>
            <person name="Desjardin D."/>
            <person name="Finy P."/>
            <person name="Geml J."/>
            <person name="Haridas S."/>
            <person name="Hughes K."/>
            <person name="Justo A."/>
            <person name="Karasinski D."/>
            <person name="Kautmanova I."/>
            <person name="Kiss B."/>
            <person name="Kocsube S."/>
            <person name="Kotiranta H."/>
            <person name="LaButti K.M."/>
            <person name="Lechner B.E."/>
            <person name="Liimatainen K."/>
            <person name="Lipzen A."/>
            <person name="Lukacs Z."/>
            <person name="Mihaltcheva S."/>
            <person name="Morgado L.N."/>
            <person name="Niskanen T."/>
            <person name="Noordeloos M.E."/>
            <person name="Ohm R.A."/>
            <person name="Ortiz-Santana B."/>
            <person name="Ovrebo C."/>
            <person name="Racz N."/>
            <person name="Riley R."/>
            <person name="Savchenko A."/>
            <person name="Shiryaev A."/>
            <person name="Soop K."/>
            <person name="Spirin V."/>
            <person name="Szebenyi C."/>
            <person name="Tomsovsky M."/>
            <person name="Tulloss R.E."/>
            <person name="Uehling J."/>
            <person name="Grigoriev I.V."/>
            <person name="Vagvolgyi C."/>
            <person name="Papp T."/>
            <person name="Martin F.M."/>
            <person name="Miettinen O."/>
            <person name="Hibbett D.S."/>
            <person name="Nagy L.G."/>
        </authorList>
    </citation>
    <scope>NUCLEOTIDE SEQUENCE [LARGE SCALE GENOMIC DNA]</scope>
    <source>
        <strain evidence="2 3">CBS 166.37</strain>
    </source>
</reference>
<dbReference type="InterPro" id="IPR000172">
    <property type="entry name" value="GMC_OxRdtase_N"/>
</dbReference>
<dbReference type="GO" id="GO:0050660">
    <property type="term" value="F:flavin adenine dinucleotide binding"/>
    <property type="evidence" value="ECO:0007669"/>
    <property type="project" value="InterPro"/>
</dbReference>
<protein>
    <recommendedName>
        <fullName evidence="1">Glucose-methanol-choline oxidoreductase N-terminal domain-containing protein</fullName>
    </recommendedName>
</protein>
<dbReference type="AlphaFoldDB" id="A0A5C3LSN1"/>
<evidence type="ECO:0000259" key="1">
    <source>
        <dbReference type="PROSITE" id="PS00624"/>
    </source>
</evidence>
<evidence type="ECO:0000313" key="3">
    <source>
        <dbReference type="Proteomes" id="UP000308652"/>
    </source>
</evidence>
<dbReference type="OrthoDB" id="3268858at2759"/>
<dbReference type="Proteomes" id="UP000308652">
    <property type="component" value="Unassembled WGS sequence"/>
</dbReference>
<accession>A0A5C3LSN1</accession>
<dbReference type="PROSITE" id="PS00624">
    <property type="entry name" value="GMC_OXRED_2"/>
    <property type="match status" value="1"/>
</dbReference>
<dbReference type="GO" id="GO:0016614">
    <property type="term" value="F:oxidoreductase activity, acting on CH-OH group of donors"/>
    <property type="evidence" value="ECO:0007669"/>
    <property type="project" value="InterPro"/>
</dbReference>
<dbReference type="InterPro" id="IPR036188">
    <property type="entry name" value="FAD/NAD-bd_sf"/>
</dbReference>
<dbReference type="EMBL" id="ML213625">
    <property type="protein sequence ID" value="TFK35076.1"/>
    <property type="molecule type" value="Genomic_DNA"/>
</dbReference>
<name>A0A5C3LSN1_9AGAR</name>
<gene>
    <name evidence="2" type="ORF">BDQ12DRAFT_328316</name>
</gene>
<evidence type="ECO:0000313" key="2">
    <source>
        <dbReference type="EMBL" id="TFK35076.1"/>
    </source>
</evidence>
<keyword evidence="3" id="KW-1185">Reference proteome</keyword>
<feature type="domain" description="Glucose-methanol-choline oxidoreductase N-terminal" evidence="1">
    <location>
        <begin position="34"/>
        <end position="48"/>
    </location>
</feature>
<dbReference type="Gene3D" id="3.50.50.60">
    <property type="entry name" value="FAD/NAD(P)-binding domain"/>
    <property type="match status" value="1"/>
</dbReference>
<proteinExistence type="predicted"/>
<organism evidence="2 3">
    <name type="scientific">Crucibulum laeve</name>
    <dbReference type="NCBI Taxonomy" id="68775"/>
    <lineage>
        <taxon>Eukaryota</taxon>
        <taxon>Fungi</taxon>
        <taxon>Dikarya</taxon>
        <taxon>Basidiomycota</taxon>
        <taxon>Agaricomycotina</taxon>
        <taxon>Agaricomycetes</taxon>
        <taxon>Agaricomycetidae</taxon>
        <taxon>Agaricales</taxon>
        <taxon>Agaricineae</taxon>
        <taxon>Nidulariaceae</taxon>
        <taxon>Crucibulum</taxon>
    </lineage>
</organism>